<comment type="caution">
    <text evidence="4">The sequence shown here is derived from an EMBL/GenBank/DDBJ whole genome shotgun (WGS) entry which is preliminary data.</text>
</comment>
<dbReference type="Proteomes" id="UP000677537">
    <property type="component" value="Unassembled WGS sequence"/>
</dbReference>
<dbReference type="Gene3D" id="1.10.12.10">
    <property type="entry name" value="Lyase 2-enoyl-coa Hydratase, Chain A, domain 2"/>
    <property type="match status" value="1"/>
</dbReference>
<dbReference type="RefSeq" id="WP_209376685.1">
    <property type="nucleotide sequence ID" value="NZ_JAGIZA010000023.1"/>
</dbReference>
<protein>
    <submittedName>
        <fullName evidence="4">Enoyl-CoA hydratase/isomerase family protein</fullName>
    </submittedName>
</protein>
<dbReference type="Gene3D" id="3.90.226.10">
    <property type="entry name" value="2-enoyl-CoA Hydratase, Chain A, domain 1"/>
    <property type="match status" value="1"/>
</dbReference>
<evidence type="ECO:0000256" key="1">
    <source>
        <dbReference type="ARBA" id="ARBA00005254"/>
    </source>
</evidence>
<comment type="similarity">
    <text evidence="1">Belongs to the enoyl-CoA hydratase/isomerase family.</text>
</comment>
<gene>
    <name evidence="4" type="ORF">J5Y10_24095</name>
</gene>
<name>A0A940MX65_9PROT</name>
<dbReference type="GO" id="GO:0016829">
    <property type="term" value="F:lyase activity"/>
    <property type="evidence" value="ECO:0007669"/>
    <property type="project" value="UniProtKB-KW"/>
</dbReference>
<dbReference type="InterPro" id="IPR014748">
    <property type="entry name" value="Enoyl-CoA_hydra_C"/>
</dbReference>
<evidence type="ECO:0000313" key="4">
    <source>
        <dbReference type="EMBL" id="MBP0495888.1"/>
    </source>
</evidence>
<reference evidence="4" key="1">
    <citation type="submission" date="2021-03" db="EMBL/GenBank/DDBJ databases">
        <authorList>
            <person name="So Y."/>
        </authorList>
    </citation>
    <scope>NUCLEOTIDE SEQUENCE</scope>
    <source>
        <strain evidence="4">SG15</strain>
    </source>
</reference>
<dbReference type="InterPro" id="IPR001753">
    <property type="entry name" value="Enoyl-CoA_hydra/iso"/>
</dbReference>
<evidence type="ECO:0000256" key="3">
    <source>
        <dbReference type="ARBA" id="ARBA00023239"/>
    </source>
</evidence>
<evidence type="ECO:0000313" key="5">
    <source>
        <dbReference type="Proteomes" id="UP000677537"/>
    </source>
</evidence>
<dbReference type="CDD" id="cd06558">
    <property type="entry name" value="crotonase-like"/>
    <property type="match status" value="1"/>
</dbReference>
<dbReference type="GO" id="GO:0006635">
    <property type="term" value="P:fatty acid beta-oxidation"/>
    <property type="evidence" value="ECO:0007669"/>
    <property type="project" value="TreeGrafter"/>
</dbReference>
<keyword evidence="2" id="KW-0443">Lipid metabolism</keyword>
<dbReference type="InterPro" id="IPR029045">
    <property type="entry name" value="ClpP/crotonase-like_dom_sf"/>
</dbReference>
<accession>A0A940MX65</accession>
<dbReference type="SUPFAM" id="SSF52096">
    <property type="entry name" value="ClpP/crotonase"/>
    <property type="match status" value="1"/>
</dbReference>
<dbReference type="EMBL" id="JAGIZA010000023">
    <property type="protein sequence ID" value="MBP0495888.1"/>
    <property type="molecule type" value="Genomic_DNA"/>
</dbReference>
<dbReference type="AlphaFoldDB" id="A0A940MX65"/>
<keyword evidence="3" id="KW-0456">Lyase</keyword>
<keyword evidence="5" id="KW-1185">Reference proteome</keyword>
<dbReference type="PANTHER" id="PTHR11941">
    <property type="entry name" value="ENOYL-COA HYDRATASE-RELATED"/>
    <property type="match status" value="1"/>
</dbReference>
<dbReference type="Pfam" id="PF00378">
    <property type="entry name" value="ECH_1"/>
    <property type="match status" value="1"/>
</dbReference>
<organism evidence="4 5">
    <name type="scientific">Roseomonas indoligenes</name>
    <dbReference type="NCBI Taxonomy" id="2820811"/>
    <lineage>
        <taxon>Bacteria</taxon>
        <taxon>Pseudomonadati</taxon>
        <taxon>Pseudomonadota</taxon>
        <taxon>Alphaproteobacteria</taxon>
        <taxon>Acetobacterales</taxon>
        <taxon>Roseomonadaceae</taxon>
        <taxon>Roseomonas</taxon>
    </lineage>
</organism>
<evidence type="ECO:0000256" key="2">
    <source>
        <dbReference type="ARBA" id="ARBA00023098"/>
    </source>
</evidence>
<dbReference type="PANTHER" id="PTHR11941:SF169">
    <property type="entry name" value="(7AS)-7A-METHYL-1,5-DIOXO-2,3,5,6,7,7A-HEXAHYDRO-1H-INDENE-CARBOXYL-COA HYDROLASE"/>
    <property type="match status" value="1"/>
</dbReference>
<sequence length="256" mass="26456">MEGADTIDLSREGPIAVITLNRPQVRNAIDLAAAHRLAAAVDAVEADPAIRVAIITGAGEVAFSAGADLRARARGEGRAVIAPHGFAGFVRRPRRKPFIAVVNGFAVGGGLEIALACELVVAAPHASFSLPEPMRGLIAGGDCLPSVFRRLPPALAWEVALAGRRLTAEEALTAGMVNRVAPDALGAAREMARAVIVGAPRAIEGTIALARRLMAAAPPDYDALAERTQAALMATADAAEAARAFAEKRAPVWTDA</sequence>
<proteinExistence type="inferred from homology"/>